<dbReference type="EMBL" id="CP075866">
    <property type="protein sequence ID" value="QYS98292.1"/>
    <property type="molecule type" value="Genomic_DNA"/>
</dbReference>
<dbReference type="AlphaFoldDB" id="A0A8G0LCN3"/>
<gene>
    <name evidence="2" type="ORF">H0G86_005479</name>
</gene>
<dbReference type="Proteomes" id="UP000826661">
    <property type="component" value="Chromosome III"/>
</dbReference>
<name>A0A8G0LCN3_9HYPO</name>
<sequence>MFALSPTTVARGERNEAVGEVDSRTRQANLEHGVRVSSNRRDEAIVRPEAPPHKPHRLGRDEGDGQHRLGGERKAWSAMPTHPCQPNSGTALFRLPARRVHSSASQDQQGSVVWGADSASTGSQLVELTAHTRGFTRTEVAELDRTELPSAMRPKPTRETGMPLSVAWMDPSVEHLWSVLRSLEEEKGPPLSRGSRLEPVVRLLKTARKPVD</sequence>
<organism evidence="2 3">
    <name type="scientific">Trichoderma simmonsii</name>
    <dbReference type="NCBI Taxonomy" id="1491479"/>
    <lineage>
        <taxon>Eukaryota</taxon>
        <taxon>Fungi</taxon>
        <taxon>Dikarya</taxon>
        <taxon>Ascomycota</taxon>
        <taxon>Pezizomycotina</taxon>
        <taxon>Sordariomycetes</taxon>
        <taxon>Hypocreomycetidae</taxon>
        <taxon>Hypocreales</taxon>
        <taxon>Hypocreaceae</taxon>
        <taxon>Trichoderma</taxon>
    </lineage>
</organism>
<feature type="region of interest" description="Disordered" evidence="1">
    <location>
        <begin position="1"/>
        <end position="89"/>
    </location>
</feature>
<proteinExistence type="predicted"/>
<evidence type="ECO:0000256" key="1">
    <source>
        <dbReference type="SAM" id="MobiDB-lite"/>
    </source>
</evidence>
<feature type="compositionally biased region" description="Basic and acidic residues" evidence="1">
    <location>
        <begin position="11"/>
        <end position="25"/>
    </location>
</feature>
<feature type="compositionally biased region" description="Basic and acidic residues" evidence="1">
    <location>
        <begin position="39"/>
        <end position="75"/>
    </location>
</feature>
<accession>A0A8G0LCN3</accession>
<evidence type="ECO:0000313" key="3">
    <source>
        <dbReference type="Proteomes" id="UP000826661"/>
    </source>
</evidence>
<protein>
    <submittedName>
        <fullName evidence="2">Uncharacterized protein</fullName>
    </submittedName>
</protein>
<reference evidence="2 3" key="1">
    <citation type="journal article" date="2021" name="BMC Genomics">
        <title>Telomere-to-telomere genome assembly of asparaginase-producing Trichoderma simmonsii.</title>
        <authorList>
            <person name="Chung D."/>
            <person name="Kwon Y.M."/>
            <person name="Yang Y."/>
        </authorList>
    </citation>
    <scope>NUCLEOTIDE SEQUENCE [LARGE SCALE GENOMIC DNA]</scope>
    <source>
        <strain evidence="2 3">GH-Sj1</strain>
    </source>
</reference>
<evidence type="ECO:0000313" key="2">
    <source>
        <dbReference type="EMBL" id="QYS98292.1"/>
    </source>
</evidence>
<keyword evidence="3" id="KW-1185">Reference proteome</keyword>